<reference evidence="2" key="2">
    <citation type="submission" date="2015-06" db="UniProtKB">
        <authorList>
            <consortium name="EnsemblPlants"/>
        </authorList>
    </citation>
    <scope>IDENTIFICATION</scope>
    <source>
        <strain evidence="2">DM1-3 516 R44</strain>
    </source>
</reference>
<dbReference type="Gramene" id="PGSC0003DMT400093886">
    <property type="protein sequence ID" value="PGSC0003DMT400093886"/>
    <property type="gene ID" value="PGSC0003DMG400043457"/>
</dbReference>
<dbReference type="InParanoid" id="M1DSX9"/>
<dbReference type="Proteomes" id="UP000011115">
    <property type="component" value="Unassembled WGS sequence"/>
</dbReference>
<dbReference type="AlphaFoldDB" id="M1DSX9"/>
<evidence type="ECO:0000313" key="3">
    <source>
        <dbReference type="Proteomes" id="UP000011115"/>
    </source>
</evidence>
<dbReference type="HOGENOM" id="CLU_033598_2_1_1"/>
<feature type="region of interest" description="Disordered" evidence="1">
    <location>
        <begin position="104"/>
        <end position="133"/>
    </location>
</feature>
<dbReference type="EnsemblPlants" id="PGSC0003DMT400093886">
    <property type="protein sequence ID" value="PGSC0003DMT400093886"/>
    <property type="gene ID" value="PGSC0003DMG400043457"/>
</dbReference>
<proteinExistence type="predicted"/>
<evidence type="ECO:0000313" key="2">
    <source>
        <dbReference type="EnsemblPlants" id="PGSC0003DMT400093886"/>
    </source>
</evidence>
<protein>
    <recommendedName>
        <fullName evidence="4">Integrase core domain containing protein</fullName>
    </recommendedName>
</protein>
<evidence type="ECO:0000256" key="1">
    <source>
        <dbReference type="SAM" id="MobiDB-lite"/>
    </source>
</evidence>
<accession>M1DSX9</accession>
<sequence>MQQPFEIAFNLLDGMTNINRAWYTQEDQVSPLTLRMTKEKIEKHQERDQNMAKMMTQLDILSKNLMGNGPRVVNVVGITSGANPENAHFKALCNEEVNFLANQGGGFHPSYLRQGRNPGSNRERDDGWRDRDR</sequence>
<name>M1DSX9_SOLTU</name>
<feature type="compositionally biased region" description="Basic and acidic residues" evidence="1">
    <location>
        <begin position="121"/>
        <end position="133"/>
    </location>
</feature>
<reference evidence="3" key="1">
    <citation type="journal article" date="2011" name="Nature">
        <title>Genome sequence and analysis of the tuber crop potato.</title>
        <authorList>
            <consortium name="The Potato Genome Sequencing Consortium"/>
        </authorList>
    </citation>
    <scope>NUCLEOTIDE SEQUENCE [LARGE SCALE GENOMIC DNA]</scope>
    <source>
        <strain evidence="3">cv. DM1-3 516 R44</strain>
    </source>
</reference>
<keyword evidence="3" id="KW-1185">Reference proteome</keyword>
<organism evidence="2 3">
    <name type="scientific">Solanum tuberosum</name>
    <name type="common">Potato</name>
    <dbReference type="NCBI Taxonomy" id="4113"/>
    <lineage>
        <taxon>Eukaryota</taxon>
        <taxon>Viridiplantae</taxon>
        <taxon>Streptophyta</taxon>
        <taxon>Embryophyta</taxon>
        <taxon>Tracheophyta</taxon>
        <taxon>Spermatophyta</taxon>
        <taxon>Magnoliopsida</taxon>
        <taxon>eudicotyledons</taxon>
        <taxon>Gunneridae</taxon>
        <taxon>Pentapetalae</taxon>
        <taxon>asterids</taxon>
        <taxon>lamiids</taxon>
        <taxon>Solanales</taxon>
        <taxon>Solanaceae</taxon>
        <taxon>Solanoideae</taxon>
        <taxon>Solaneae</taxon>
        <taxon>Solanum</taxon>
    </lineage>
</organism>
<dbReference type="PaxDb" id="4113-PGSC0003DMT400093886"/>
<evidence type="ECO:0008006" key="4">
    <source>
        <dbReference type="Google" id="ProtNLM"/>
    </source>
</evidence>